<feature type="domain" description="Lon proteolytic" evidence="16">
    <location>
        <begin position="615"/>
        <end position="796"/>
    </location>
</feature>
<comment type="similarity">
    <text evidence="10 11 14 15">Belongs to the peptidase S16 family.</text>
</comment>
<dbReference type="InterPro" id="IPR020568">
    <property type="entry name" value="Ribosomal_Su5_D2-typ_SF"/>
</dbReference>
<organism evidence="18">
    <name type="scientific">Ignavibacterium album</name>
    <dbReference type="NCBI Taxonomy" id="591197"/>
    <lineage>
        <taxon>Bacteria</taxon>
        <taxon>Pseudomonadati</taxon>
        <taxon>Ignavibacteriota</taxon>
        <taxon>Ignavibacteria</taxon>
        <taxon>Ignavibacteriales</taxon>
        <taxon>Ignavibacteriaceae</taxon>
        <taxon>Ignavibacterium</taxon>
    </lineage>
</organism>
<dbReference type="SMART" id="SM00464">
    <property type="entry name" value="LON"/>
    <property type="match status" value="1"/>
</dbReference>
<dbReference type="GO" id="GO:0004252">
    <property type="term" value="F:serine-type endopeptidase activity"/>
    <property type="evidence" value="ECO:0007669"/>
    <property type="project" value="UniProtKB-UniRule"/>
</dbReference>
<feature type="active site" evidence="10 12">
    <location>
        <position position="745"/>
    </location>
</feature>
<dbReference type="SUPFAM" id="SSF52540">
    <property type="entry name" value="P-loop containing nucleoside triphosphate hydrolases"/>
    <property type="match status" value="1"/>
</dbReference>
<comment type="subunit">
    <text evidence="10 11">Homohexamer. Organized in a ring with a central cavity.</text>
</comment>
<dbReference type="NCBIfam" id="NF008053">
    <property type="entry name" value="PRK10787.1"/>
    <property type="match status" value="1"/>
</dbReference>
<keyword evidence="8 10" id="KW-0346">Stress response</keyword>
<dbReference type="PRINTS" id="PR00830">
    <property type="entry name" value="ENDOLAPTASE"/>
</dbReference>
<feature type="active site" evidence="10 12">
    <location>
        <position position="702"/>
    </location>
</feature>
<dbReference type="GO" id="GO:0004176">
    <property type="term" value="F:ATP-dependent peptidase activity"/>
    <property type="evidence" value="ECO:0007669"/>
    <property type="project" value="UniProtKB-UniRule"/>
</dbReference>
<keyword evidence="7 10" id="KW-0067">ATP-binding</keyword>
<comment type="catalytic activity">
    <reaction evidence="9 10 11 14">
        <text>Hydrolysis of proteins in presence of ATP.</text>
        <dbReference type="EC" id="3.4.21.53"/>
    </reaction>
</comment>
<dbReference type="PANTHER" id="PTHR10046">
    <property type="entry name" value="ATP DEPENDENT LON PROTEASE FAMILY MEMBER"/>
    <property type="match status" value="1"/>
</dbReference>
<dbReference type="InterPro" id="IPR015947">
    <property type="entry name" value="PUA-like_sf"/>
</dbReference>
<evidence type="ECO:0000256" key="15">
    <source>
        <dbReference type="RuleBase" id="RU000591"/>
    </source>
</evidence>
<dbReference type="InterPro" id="IPR003593">
    <property type="entry name" value="AAA+_ATPase"/>
</dbReference>
<protein>
    <recommendedName>
        <fullName evidence="10 11">Lon protease</fullName>
        <ecNumber evidence="10 11">3.4.21.53</ecNumber>
    </recommendedName>
    <alternativeName>
        <fullName evidence="10">ATP-dependent protease La</fullName>
    </alternativeName>
</protein>
<dbReference type="InterPro" id="IPR027065">
    <property type="entry name" value="Lon_Prtase"/>
</dbReference>
<sequence length="809" mass="91322">MTNNYGETEILTDNQKSFIDDIPNVLPVLPLRDIVIYPYMIFPVLVGREQSIRAANYAAENTKYIFLSTQIKSSIEDPTPADIYPDGTIAKIVQILKLPNGLMKILVDGLVQGRIVGFTERTDFFEARIEAVFPKVEIDHEMNALVRQMTQLFKDYVKISRNVPNDTIAAFDNIEEPDRKLFYAAANVIQPIEVKQSLLQKTTLKEQYYELIKILNSEIDILKIEKEIDTKVQENIAKTQRKFIIQEQIKILQDELGEDEDASPEFSKLREAIKKAKMPEEVEAKAMEELNKLKKTPPMSPESTVIRNYLDWLIDVPWSKKTKDNLNIKHVQKILDEDHFGLEKPKERIIEHIAVLNLVKQMKGQILCFVGPPGVGKTSLGKSIARALGRKFVRISLGGVRDEAEIRGHRRTYIGSMPGKIIQSMKRAGTINPVILLDEIDKMSMDFRGDPSAAMLEVLDPEQNHSFNDHYLEVDYDLSQVLFITTANVRYNIPLPLQDRMEIIELPGYLEYDKLEIAKRHILPKELKAHGLVNKNVTVTDEAIRKIIREYTRESGVRNLEREIATVCRKIARDIVLKESSNGKSKTKTKYLVDENKVEEYLKVPRYRYSKHSKTLKVGSVTGLAWTSTGGEILNVDAAVMIGPGKLTLTGQLGNVMKESAHAALSYLRAHAKELHLNPDFFKGKEIHVHLPEGAIPKDGPSAGIAMAMAMYSAVSGIPASNNVAMTGEITLTGSILAIGGLTEKLLAAKRNQIETVLIPKENEIDLKEIPDEVKDGIKIILIERIEDAIPYVFPSLKKTVKYKKKSRK</sequence>
<evidence type="ECO:0000313" key="18">
    <source>
        <dbReference type="EMBL" id="HFI91775.1"/>
    </source>
</evidence>
<evidence type="ECO:0000256" key="7">
    <source>
        <dbReference type="ARBA" id="ARBA00022840"/>
    </source>
</evidence>
<dbReference type="Gene3D" id="3.30.230.10">
    <property type="match status" value="1"/>
</dbReference>
<comment type="subcellular location">
    <subcellularLocation>
        <location evidence="1 10 11">Cytoplasm</location>
    </subcellularLocation>
</comment>
<evidence type="ECO:0000256" key="14">
    <source>
        <dbReference type="PROSITE-ProRule" id="PRU01122"/>
    </source>
</evidence>
<dbReference type="Gene3D" id="2.30.130.40">
    <property type="entry name" value="LON domain-like"/>
    <property type="match status" value="1"/>
</dbReference>
<dbReference type="EMBL" id="DSUJ01000008">
    <property type="protein sequence ID" value="HFI91775.1"/>
    <property type="molecule type" value="Genomic_DNA"/>
</dbReference>
<dbReference type="InterPro" id="IPR046336">
    <property type="entry name" value="Lon_prtase_N_sf"/>
</dbReference>
<dbReference type="Gene3D" id="1.20.58.1480">
    <property type="match status" value="1"/>
</dbReference>
<evidence type="ECO:0000256" key="9">
    <source>
        <dbReference type="ARBA" id="ARBA00050665"/>
    </source>
</evidence>
<dbReference type="EC" id="3.4.21.53" evidence="10 11"/>
<evidence type="ECO:0000256" key="13">
    <source>
        <dbReference type="PIRSR" id="PIRSR001174-2"/>
    </source>
</evidence>
<dbReference type="RefSeq" id="WP_304146269.1">
    <property type="nucleotide sequence ID" value="NZ_JAOAIE010000077.1"/>
</dbReference>
<keyword evidence="5 10" id="KW-0378">Hydrolase</keyword>
<dbReference type="GO" id="GO:0034605">
    <property type="term" value="P:cellular response to heat"/>
    <property type="evidence" value="ECO:0007669"/>
    <property type="project" value="UniProtKB-UniRule"/>
</dbReference>
<dbReference type="PIRSF" id="PIRSF001174">
    <property type="entry name" value="Lon_proteas"/>
    <property type="match status" value="1"/>
</dbReference>
<dbReference type="PROSITE" id="PS51787">
    <property type="entry name" value="LON_N"/>
    <property type="match status" value="1"/>
</dbReference>
<dbReference type="InterPro" id="IPR003111">
    <property type="entry name" value="Lon_prtase_N"/>
</dbReference>
<dbReference type="Gene3D" id="1.20.5.5270">
    <property type="match status" value="1"/>
</dbReference>
<dbReference type="SMART" id="SM00382">
    <property type="entry name" value="AAA"/>
    <property type="match status" value="1"/>
</dbReference>
<evidence type="ECO:0000256" key="4">
    <source>
        <dbReference type="ARBA" id="ARBA00022741"/>
    </source>
</evidence>
<evidence type="ECO:0000256" key="1">
    <source>
        <dbReference type="ARBA" id="ARBA00004496"/>
    </source>
</evidence>
<dbReference type="Pfam" id="PF00004">
    <property type="entry name" value="AAA"/>
    <property type="match status" value="1"/>
</dbReference>
<name>A0A7V3E784_9BACT</name>
<keyword evidence="3 10" id="KW-0645">Protease</keyword>
<dbReference type="InterPro" id="IPR027543">
    <property type="entry name" value="Lon_bac"/>
</dbReference>
<keyword evidence="2 10" id="KW-0963">Cytoplasm</keyword>
<evidence type="ECO:0000256" key="11">
    <source>
        <dbReference type="PIRNR" id="PIRNR001174"/>
    </source>
</evidence>
<evidence type="ECO:0000256" key="10">
    <source>
        <dbReference type="HAMAP-Rule" id="MF_01973"/>
    </source>
</evidence>
<accession>A0A7V3E784</accession>
<dbReference type="InterPro" id="IPR008268">
    <property type="entry name" value="Peptidase_S16_AS"/>
</dbReference>
<dbReference type="FunFam" id="3.40.50.300:FF:000021">
    <property type="entry name" value="Lon protease homolog"/>
    <property type="match status" value="1"/>
</dbReference>
<dbReference type="InterPro" id="IPR027417">
    <property type="entry name" value="P-loop_NTPase"/>
</dbReference>
<dbReference type="GO" id="GO:0005524">
    <property type="term" value="F:ATP binding"/>
    <property type="evidence" value="ECO:0007669"/>
    <property type="project" value="UniProtKB-UniRule"/>
</dbReference>
<comment type="caution">
    <text evidence="18">The sequence shown here is derived from an EMBL/GenBank/DDBJ whole genome shotgun (WGS) entry which is preliminary data.</text>
</comment>
<dbReference type="InterPro" id="IPR004815">
    <property type="entry name" value="Lon_bac/euk-typ"/>
</dbReference>
<evidence type="ECO:0000256" key="12">
    <source>
        <dbReference type="PIRSR" id="PIRSR001174-1"/>
    </source>
</evidence>
<evidence type="ECO:0000256" key="6">
    <source>
        <dbReference type="ARBA" id="ARBA00022825"/>
    </source>
</evidence>
<dbReference type="GO" id="GO:0016887">
    <property type="term" value="F:ATP hydrolysis activity"/>
    <property type="evidence" value="ECO:0007669"/>
    <property type="project" value="UniProtKB-UniRule"/>
</dbReference>
<dbReference type="GO" id="GO:0043565">
    <property type="term" value="F:sequence-specific DNA binding"/>
    <property type="evidence" value="ECO:0007669"/>
    <property type="project" value="UniProtKB-UniRule"/>
</dbReference>
<evidence type="ECO:0000256" key="5">
    <source>
        <dbReference type="ARBA" id="ARBA00022801"/>
    </source>
</evidence>
<dbReference type="Pfam" id="PF02190">
    <property type="entry name" value="LON_substr_bdg"/>
    <property type="match status" value="1"/>
</dbReference>
<comment type="function">
    <text evidence="10">ATP-dependent serine protease that mediates the selective degradation of mutant and abnormal proteins as well as certain short-lived regulatory proteins. Required for cellular homeostasis and for survival from DNA damage and developmental changes induced by stress. Degrades polypeptides processively to yield small peptide fragments that are 5 to 10 amino acids long. Binds to DNA in a double-stranded, site-specific manner.</text>
</comment>
<dbReference type="InterPro" id="IPR003959">
    <property type="entry name" value="ATPase_AAA_core"/>
</dbReference>
<dbReference type="PROSITE" id="PS01046">
    <property type="entry name" value="LON_SER"/>
    <property type="match status" value="1"/>
</dbReference>
<evidence type="ECO:0000256" key="2">
    <source>
        <dbReference type="ARBA" id="ARBA00022490"/>
    </source>
</evidence>
<evidence type="ECO:0000259" key="17">
    <source>
        <dbReference type="PROSITE" id="PS51787"/>
    </source>
</evidence>
<dbReference type="InterPro" id="IPR054594">
    <property type="entry name" value="Lon_lid"/>
</dbReference>
<evidence type="ECO:0000256" key="3">
    <source>
        <dbReference type="ARBA" id="ARBA00022670"/>
    </source>
</evidence>
<dbReference type="FunFam" id="1.20.5.5270:FF:000002">
    <property type="entry name" value="Lon protease homolog"/>
    <property type="match status" value="1"/>
</dbReference>
<dbReference type="PROSITE" id="PS51786">
    <property type="entry name" value="LON_PROTEOLYTIC"/>
    <property type="match status" value="1"/>
</dbReference>
<dbReference type="GO" id="GO:0006515">
    <property type="term" value="P:protein quality control for misfolded or incompletely synthesized proteins"/>
    <property type="evidence" value="ECO:0007669"/>
    <property type="project" value="UniProtKB-UniRule"/>
</dbReference>
<gene>
    <name evidence="10 18" type="primary">lon</name>
    <name evidence="18" type="ORF">ENS31_09660</name>
</gene>
<dbReference type="Gene3D" id="1.10.8.60">
    <property type="match status" value="1"/>
</dbReference>
<evidence type="ECO:0000259" key="16">
    <source>
        <dbReference type="PROSITE" id="PS51786"/>
    </source>
</evidence>
<dbReference type="HAMAP" id="MF_01973">
    <property type="entry name" value="lon_bact"/>
    <property type="match status" value="1"/>
</dbReference>
<dbReference type="NCBIfam" id="TIGR00763">
    <property type="entry name" value="lon"/>
    <property type="match status" value="1"/>
</dbReference>
<feature type="domain" description="Lon N-terminal" evidence="17">
    <location>
        <begin position="26"/>
        <end position="219"/>
    </location>
</feature>
<evidence type="ECO:0000256" key="8">
    <source>
        <dbReference type="ARBA" id="ARBA00023016"/>
    </source>
</evidence>
<dbReference type="Gene3D" id="3.40.50.300">
    <property type="entry name" value="P-loop containing nucleotide triphosphate hydrolases"/>
    <property type="match status" value="1"/>
</dbReference>
<comment type="induction">
    <text evidence="10">By heat shock.</text>
</comment>
<reference evidence="18" key="1">
    <citation type="journal article" date="2020" name="mSystems">
        <title>Genome- and Community-Level Interaction Insights into Carbon Utilization and Element Cycling Functions of Hydrothermarchaeota in Hydrothermal Sediment.</title>
        <authorList>
            <person name="Zhou Z."/>
            <person name="Liu Y."/>
            <person name="Xu W."/>
            <person name="Pan J."/>
            <person name="Luo Z.H."/>
            <person name="Li M."/>
        </authorList>
    </citation>
    <scope>NUCLEOTIDE SEQUENCE [LARGE SCALE GENOMIC DNA]</scope>
    <source>
        <strain evidence="18">SpSt-479</strain>
    </source>
</reference>
<dbReference type="CDD" id="cd19500">
    <property type="entry name" value="RecA-like_Lon"/>
    <property type="match status" value="1"/>
</dbReference>
<keyword evidence="4 10" id="KW-0547">Nucleotide-binding</keyword>
<dbReference type="SUPFAM" id="SSF54211">
    <property type="entry name" value="Ribosomal protein S5 domain 2-like"/>
    <property type="match status" value="1"/>
</dbReference>
<dbReference type="GO" id="GO:0005737">
    <property type="term" value="C:cytoplasm"/>
    <property type="evidence" value="ECO:0007669"/>
    <property type="project" value="UniProtKB-SubCell"/>
</dbReference>
<proteinExistence type="evidence at transcript level"/>
<keyword evidence="6 10" id="KW-0720">Serine protease</keyword>
<dbReference type="InterPro" id="IPR014721">
    <property type="entry name" value="Ribsml_uS5_D2-typ_fold_subgr"/>
</dbReference>
<dbReference type="InterPro" id="IPR008269">
    <property type="entry name" value="Lon_proteolytic"/>
</dbReference>
<dbReference type="AlphaFoldDB" id="A0A7V3E784"/>
<feature type="binding site" evidence="10 13">
    <location>
        <begin position="371"/>
        <end position="378"/>
    </location>
    <ligand>
        <name>ATP</name>
        <dbReference type="ChEBI" id="CHEBI:30616"/>
    </ligand>
</feature>
<dbReference type="SUPFAM" id="SSF88697">
    <property type="entry name" value="PUA domain-like"/>
    <property type="match status" value="1"/>
</dbReference>
<dbReference type="Pfam" id="PF05362">
    <property type="entry name" value="Lon_C"/>
    <property type="match status" value="1"/>
</dbReference>
<dbReference type="Pfam" id="PF22667">
    <property type="entry name" value="Lon_lid"/>
    <property type="match status" value="1"/>
</dbReference>